<dbReference type="SUPFAM" id="SSF52833">
    <property type="entry name" value="Thioredoxin-like"/>
    <property type="match status" value="1"/>
</dbReference>
<dbReference type="PANTHER" id="PTHR42852:SF18">
    <property type="entry name" value="CHROMOSOME UNDETERMINED SCAFFOLD_47, WHOLE GENOME SHOTGUN SEQUENCE"/>
    <property type="match status" value="1"/>
</dbReference>
<dbReference type="Gene3D" id="3.40.30.10">
    <property type="entry name" value="Glutaredoxin"/>
    <property type="match status" value="1"/>
</dbReference>
<accession>A0A5C1PV54</accession>
<dbReference type="PROSITE" id="PS51318">
    <property type="entry name" value="TAT"/>
    <property type="match status" value="1"/>
</dbReference>
<dbReference type="CDD" id="cd02966">
    <property type="entry name" value="TlpA_like_family"/>
    <property type="match status" value="1"/>
</dbReference>
<evidence type="ECO:0000313" key="1">
    <source>
        <dbReference type="EMBL" id="QEM99562.1"/>
    </source>
</evidence>
<dbReference type="KEGG" id="snn:EWH46_01405"/>
<dbReference type="PANTHER" id="PTHR42852">
    <property type="entry name" value="THIOL:DISULFIDE INTERCHANGE PROTEIN DSBE"/>
    <property type="match status" value="1"/>
</dbReference>
<dbReference type="InterPro" id="IPR013766">
    <property type="entry name" value="Thioredoxin_domain"/>
</dbReference>
<organism evidence="1 2">
    <name type="scientific">Sphaerotilus sulfidivorans</name>
    <dbReference type="NCBI Taxonomy" id="639200"/>
    <lineage>
        <taxon>Bacteria</taxon>
        <taxon>Pseudomonadati</taxon>
        <taxon>Pseudomonadota</taxon>
        <taxon>Betaproteobacteria</taxon>
        <taxon>Burkholderiales</taxon>
        <taxon>Sphaerotilaceae</taxon>
        <taxon>Sphaerotilus</taxon>
    </lineage>
</organism>
<dbReference type="InterPro" id="IPR013740">
    <property type="entry name" value="Redoxin"/>
</dbReference>
<dbReference type="OrthoDB" id="9811352at2"/>
<dbReference type="InterPro" id="IPR036249">
    <property type="entry name" value="Thioredoxin-like_sf"/>
</dbReference>
<sequence>MMQRRTWMLLAGGTALVSAGAGLWWRSTRQPAPGAAAPPEDGAGTLWSMQFDRPEGGSLALAALRGRPLLINFWATWCPPCIKEMPELDTFAKEQAALGPAGWQVIGLAVDGPTPVREFLARTPVSFPVGLAGFGGTELARSLGNGGGGLPFTVVLDARGEVIHRKLGATDLKEMKDWRRQDASSPRS</sequence>
<reference evidence="1 2" key="1">
    <citation type="submission" date="2019-02" db="EMBL/GenBank/DDBJ databases">
        <title>Complete Genome Sequence and Methylome Analysis of Sphaerotilus natans subsp. sulfidivorans D-507.</title>
        <authorList>
            <person name="Fomenkov A."/>
            <person name="Gridneva E."/>
            <person name="Smolyakov D."/>
            <person name="Dubinina G."/>
            <person name="Vincze T."/>
            <person name="Grabovich M."/>
            <person name="Roberts R.J."/>
        </authorList>
    </citation>
    <scope>NUCLEOTIDE SEQUENCE [LARGE SCALE GENOMIC DNA]</scope>
    <source>
        <strain evidence="1 2">D-507</strain>
    </source>
</reference>
<dbReference type="InterPro" id="IPR050553">
    <property type="entry name" value="Thioredoxin_ResA/DsbE_sf"/>
</dbReference>
<dbReference type="Pfam" id="PF08534">
    <property type="entry name" value="Redoxin"/>
    <property type="match status" value="1"/>
</dbReference>
<proteinExistence type="predicted"/>
<dbReference type="EMBL" id="CP035708">
    <property type="protein sequence ID" value="QEM99562.1"/>
    <property type="molecule type" value="Genomic_DNA"/>
</dbReference>
<evidence type="ECO:0000313" key="2">
    <source>
        <dbReference type="Proteomes" id="UP000323522"/>
    </source>
</evidence>
<dbReference type="PROSITE" id="PS51352">
    <property type="entry name" value="THIOREDOXIN_2"/>
    <property type="match status" value="1"/>
</dbReference>
<name>A0A5C1PV54_9BURK</name>
<protein>
    <submittedName>
        <fullName evidence="1">TlpA family protein disulfide reductase</fullName>
    </submittedName>
</protein>
<gene>
    <name evidence="1" type="ORF">EWH46_01405</name>
</gene>
<dbReference type="GO" id="GO:0016491">
    <property type="term" value="F:oxidoreductase activity"/>
    <property type="evidence" value="ECO:0007669"/>
    <property type="project" value="InterPro"/>
</dbReference>
<dbReference type="AlphaFoldDB" id="A0A5C1PV54"/>
<dbReference type="Proteomes" id="UP000323522">
    <property type="component" value="Chromosome"/>
</dbReference>
<dbReference type="InterPro" id="IPR006311">
    <property type="entry name" value="TAT_signal"/>
</dbReference>